<feature type="domain" description="MbtH-like" evidence="1">
    <location>
        <begin position="3"/>
        <end position="49"/>
    </location>
</feature>
<proteinExistence type="predicted"/>
<organism evidence="2 3">
    <name type="scientific">Streptomyces gulbargensis</name>
    <dbReference type="NCBI Taxonomy" id="364901"/>
    <lineage>
        <taxon>Bacteria</taxon>
        <taxon>Bacillati</taxon>
        <taxon>Actinomycetota</taxon>
        <taxon>Actinomycetes</taxon>
        <taxon>Kitasatosporales</taxon>
        <taxon>Streptomycetaceae</taxon>
        <taxon>Streptomyces</taxon>
    </lineage>
</organism>
<dbReference type="SMART" id="SM00923">
    <property type="entry name" value="MbtH"/>
    <property type="match status" value="1"/>
</dbReference>
<evidence type="ECO:0000259" key="1">
    <source>
        <dbReference type="SMART" id="SM00923"/>
    </source>
</evidence>
<sequence>MLEPEDLCFAVRNHEDQYSLWPASRAVPAGWETVCGPAPRSVCLDLIAERWTDLRPASLRAFMDAGS</sequence>
<reference evidence="3" key="1">
    <citation type="journal article" date="2019" name="Int. J. Syst. Evol. Microbiol.">
        <title>The Global Catalogue of Microorganisms (GCM) 10K type strain sequencing project: providing services to taxonomists for standard genome sequencing and annotation.</title>
        <authorList>
            <consortium name="The Broad Institute Genomics Platform"/>
            <consortium name="The Broad Institute Genome Sequencing Center for Infectious Disease"/>
            <person name="Wu L."/>
            <person name="Ma J."/>
        </authorList>
    </citation>
    <scope>NUCLEOTIDE SEQUENCE [LARGE SCALE GENOMIC DNA]</scope>
    <source>
        <strain evidence="3">JCM 16956</strain>
    </source>
</reference>
<protein>
    <submittedName>
        <fullName evidence="2">MbtH family NRPS accessory protein</fullName>
    </submittedName>
</protein>
<keyword evidence="3" id="KW-1185">Reference proteome</keyword>
<dbReference type="Proteomes" id="UP001501000">
    <property type="component" value="Unassembled WGS sequence"/>
</dbReference>
<comment type="caution">
    <text evidence="2">The sequence shown here is derived from an EMBL/GenBank/DDBJ whole genome shotgun (WGS) entry which is preliminary data.</text>
</comment>
<evidence type="ECO:0000313" key="3">
    <source>
        <dbReference type="Proteomes" id="UP001501000"/>
    </source>
</evidence>
<dbReference type="EMBL" id="BAABAJ010000001">
    <property type="protein sequence ID" value="GAA3897623.1"/>
    <property type="molecule type" value="Genomic_DNA"/>
</dbReference>
<accession>A0ABP7LB71</accession>
<dbReference type="Gene3D" id="3.90.820.10">
    <property type="entry name" value="Structural Genomics, Unknown Function 30-nov-00 1gh9 Mol_id"/>
    <property type="match status" value="1"/>
</dbReference>
<dbReference type="InterPro" id="IPR038020">
    <property type="entry name" value="MbtH-like_sf"/>
</dbReference>
<dbReference type="PANTHER" id="PTHR38444">
    <property type="entry name" value="ENTEROBACTIN BIOSYNTHESIS PROTEIN YBDZ"/>
    <property type="match status" value="1"/>
</dbReference>
<gene>
    <name evidence="2" type="ORF">GCM10022244_04930</name>
</gene>
<dbReference type="Pfam" id="PF03621">
    <property type="entry name" value="MbtH"/>
    <property type="match status" value="1"/>
</dbReference>
<evidence type="ECO:0000313" key="2">
    <source>
        <dbReference type="EMBL" id="GAA3897623.1"/>
    </source>
</evidence>
<dbReference type="InterPro" id="IPR037407">
    <property type="entry name" value="MLP_fam"/>
</dbReference>
<name>A0ABP7LB71_9ACTN</name>
<dbReference type="PANTHER" id="PTHR38444:SF1">
    <property type="entry name" value="ENTEROBACTIN BIOSYNTHESIS PROTEIN YBDZ"/>
    <property type="match status" value="1"/>
</dbReference>
<dbReference type="InterPro" id="IPR005153">
    <property type="entry name" value="MbtH-like_dom"/>
</dbReference>
<dbReference type="SUPFAM" id="SSF160582">
    <property type="entry name" value="MbtH-like"/>
    <property type="match status" value="1"/>
</dbReference>